<dbReference type="Proteomes" id="UP001152484">
    <property type="component" value="Unassembled WGS sequence"/>
</dbReference>
<dbReference type="EMBL" id="CAMAPE010000038">
    <property type="protein sequence ID" value="CAH9100581.1"/>
    <property type="molecule type" value="Genomic_DNA"/>
</dbReference>
<protein>
    <submittedName>
        <fullName evidence="2">Uncharacterized protein</fullName>
    </submittedName>
</protein>
<feature type="region of interest" description="Disordered" evidence="1">
    <location>
        <begin position="1"/>
        <end position="20"/>
    </location>
</feature>
<evidence type="ECO:0000256" key="1">
    <source>
        <dbReference type="SAM" id="MobiDB-lite"/>
    </source>
</evidence>
<proteinExistence type="predicted"/>
<reference evidence="2" key="1">
    <citation type="submission" date="2022-07" db="EMBL/GenBank/DDBJ databases">
        <authorList>
            <person name="Macas J."/>
            <person name="Novak P."/>
            <person name="Neumann P."/>
        </authorList>
    </citation>
    <scope>NUCLEOTIDE SEQUENCE</scope>
</reference>
<feature type="compositionally biased region" description="Low complexity" evidence="1">
    <location>
        <begin position="111"/>
        <end position="120"/>
    </location>
</feature>
<gene>
    <name evidence="2" type="ORF">CEURO_LOCUS14992</name>
</gene>
<name>A0A9P1EFH4_CUSEU</name>
<accession>A0A9P1EFH4</accession>
<comment type="caution">
    <text evidence="2">The sequence shown here is derived from an EMBL/GenBank/DDBJ whole genome shotgun (WGS) entry which is preliminary data.</text>
</comment>
<evidence type="ECO:0000313" key="2">
    <source>
        <dbReference type="EMBL" id="CAH9100581.1"/>
    </source>
</evidence>
<keyword evidence="3" id="KW-1185">Reference proteome</keyword>
<organism evidence="2 3">
    <name type="scientific">Cuscuta europaea</name>
    <name type="common">European dodder</name>
    <dbReference type="NCBI Taxonomy" id="41803"/>
    <lineage>
        <taxon>Eukaryota</taxon>
        <taxon>Viridiplantae</taxon>
        <taxon>Streptophyta</taxon>
        <taxon>Embryophyta</taxon>
        <taxon>Tracheophyta</taxon>
        <taxon>Spermatophyta</taxon>
        <taxon>Magnoliopsida</taxon>
        <taxon>eudicotyledons</taxon>
        <taxon>Gunneridae</taxon>
        <taxon>Pentapetalae</taxon>
        <taxon>asterids</taxon>
        <taxon>lamiids</taxon>
        <taxon>Solanales</taxon>
        <taxon>Convolvulaceae</taxon>
        <taxon>Cuscuteae</taxon>
        <taxon>Cuscuta</taxon>
        <taxon>Cuscuta subgen. Cuscuta</taxon>
    </lineage>
</organism>
<evidence type="ECO:0000313" key="3">
    <source>
        <dbReference type="Proteomes" id="UP001152484"/>
    </source>
</evidence>
<sequence>MESAAALDSTSGSSIAAVPPTASVNITPTTAMTTPPFSPSSLLVNFSGGAITSSIQRPESSTLFSNFPPPPFFPTAENYSLFQSMPPRPTTQPAVHRSGETDYSPAPPASPSSALLSPAR</sequence>
<dbReference type="AlphaFoldDB" id="A0A9P1EFH4"/>
<feature type="region of interest" description="Disordered" evidence="1">
    <location>
        <begin position="78"/>
        <end position="120"/>
    </location>
</feature>